<accession>A0A4Q2L679</accession>
<dbReference type="PANTHER" id="PTHR48079">
    <property type="entry name" value="PROTEIN YEEZ"/>
    <property type="match status" value="1"/>
</dbReference>
<protein>
    <submittedName>
        <fullName evidence="2">NAD(P)-dependent oxidoreductase</fullName>
    </submittedName>
</protein>
<dbReference type="Proteomes" id="UP000293865">
    <property type="component" value="Unassembled WGS sequence"/>
</dbReference>
<organism evidence="2 3">
    <name type="scientific">Agromyces albus</name>
    <dbReference type="NCBI Taxonomy" id="205332"/>
    <lineage>
        <taxon>Bacteria</taxon>
        <taxon>Bacillati</taxon>
        <taxon>Actinomycetota</taxon>
        <taxon>Actinomycetes</taxon>
        <taxon>Micrococcales</taxon>
        <taxon>Microbacteriaceae</taxon>
        <taxon>Agromyces</taxon>
    </lineage>
</organism>
<dbReference type="InterPro" id="IPR051783">
    <property type="entry name" value="NAD(P)-dependent_oxidoreduct"/>
</dbReference>
<feature type="domain" description="NAD-dependent epimerase/dehydratase" evidence="1">
    <location>
        <begin position="3"/>
        <end position="229"/>
    </location>
</feature>
<evidence type="ECO:0000259" key="1">
    <source>
        <dbReference type="Pfam" id="PF01370"/>
    </source>
</evidence>
<dbReference type="AlphaFoldDB" id="A0A4Q2L679"/>
<sequence>MKVIVAGATGTLGVPVVKQLIEAGHAVAGITRSGNGAERLRQLGATPILADAMDRTGLLRAVAGEQADAVLHELTALKKPPLGHSGMAETDALRVQGTKNLLEVAQHVGARRFLTQSIVFGYGYRDHGEHVLTEDSPFGQTDGSRFDAHVDAMVSTEQQAFHAEGIEGISLRYGILYGEDADTVVRMLRKRALPVARHGGRIPFVHHLDAASATVAALERGVAGQAYNIVDDTPATFRELITRIAEARHAPKPLVLPGWLLKLVAPYGGMVLADVSMRVSNAKAKRELAWAPRYPSFREGVRSGVER</sequence>
<dbReference type="InterPro" id="IPR036291">
    <property type="entry name" value="NAD(P)-bd_dom_sf"/>
</dbReference>
<reference evidence="2 3" key="1">
    <citation type="submission" date="2019-01" db="EMBL/GenBank/DDBJ databases">
        <title>Agromyces.</title>
        <authorList>
            <person name="Li J."/>
        </authorList>
    </citation>
    <scope>NUCLEOTIDE SEQUENCE [LARGE SCALE GENOMIC DNA]</scope>
    <source>
        <strain evidence="2 3">DSM 15934</strain>
    </source>
</reference>
<dbReference type="GO" id="GO:0005737">
    <property type="term" value="C:cytoplasm"/>
    <property type="evidence" value="ECO:0007669"/>
    <property type="project" value="TreeGrafter"/>
</dbReference>
<gene>
    <name evidence="2" type="ORF">ESP51_06010</name>
</gene>
<dbReference type="InterPro" id="IPR001509">
    <property type="entry name" value="Epimerase_deHydtase"/>
</dbReference>
<evidence type="ECO:0000313" key="2">
    <source>
        <dbReference type="EMBL" id="RXZ71922.1"/>
    </source>
</evidence>
<dbReference type="PANTHER" id="PTHR48079:SF6">
    <property type="entry name" value="NAD(P)-BINDING DOMAIN-CONTAINING PROTEIN-RELATED"/>
    <property type="match status" value="1"/>
</dbReference>
<dbReference type="SUPFAM" id="SSF51735">
    <property type="entry name" value="NAD(P)-binding Rossmann-fold domains"/>
    <property type="match status" value="1"/>
</dbReference>
<proteinExistence type="predicted"/>
<dbReference type="EMBL" id="SDPN01000008">
    <property type="protein sequence ID" value="RXZ71922.1"/>
    <property type="molecule type" value="Genomic_DNA"/>
</dbReference>
<dbReference type="Pfam" id="PF01370">
    <property type="entry name" value="Epimerase"/>
    <property type="match status" value="1"/>
</dbReference>
<name>A0A4Q2L679_9MICO</name>
<keyword evidence="3" id="KW-1185">Reference proteome</keyword>
<dbReference type="OrthoDB" id="9787292at2"/>
<evidence type="ECO:0000313" key="3">
    <source>
        <dbReference type="Proteomes" id="UP000293865"/>
    </source>
</evidence>
<dbReference type="Gene3D" id="3.40.50.720">
    <property type="entry name" value="NAD(P)-binding Rossmann-like Domain"/>
    <property type="match status" value="1"/>
</dbReference>
<comment type="caution">
    <text evidence="2">The sequence shown here is derived from an EMBL/GenBank/DDBJ whole genome shotgun (WGS) entry which is preliminary data.</text>
</comment>
<dbReference type="RefSeq" id="WP_129519995.1">
    <property type="nucleotide sequence ID" value="NZ_SDPN01000008.1"/>
</dbReference>
<dbReference type="GO" id="GO:0004029">
    <property type="term" value="F:aldehyde dehydrogenase (NAD+) activity"/>
    <property type="evidence" value="ECO:0007669"/>
    <property type="project" value="TreeGrafter"/>
</dbReference>